<dbReference type="Pfam" id="PF01381">
    <property type="entry name" value="HTH_3"/>
    <property type="match status" value="1"/>
</dbReference>
<dbReference type="EMBL" id="FNRM01000016">
    <property type="protein sequence ID" value="SEB03324.1"/>
    <property type="molecule type" value="Genomic_DNA"/>
</dbReference>
<dbReference type="CDD" id="cd00093">
    <property type="entry name" value="HTH_XRE"/>
    <property type="match status" value="1"/>
</dbReference>
<evidence type="ECO:0000259" key="2">
    <source>
        <dbReference type="PROSITE" id="PS50943"/>
    </source>
</evidence>
<dbReference type="PROSITE" id="PS50943">
    <property type="entry name" value="HTH_CROC1"/>
    <property type="match status" value="1"/>
</dbReference>
<dbReference type="OrthoDB" id="21915at2"/>
<gene>
    <name evidence="3" type="ORF">SAMN04488051_1161</name>
</gene>
<evidence type="ECO:0000256" key="1">
    <source>
        <dbReference type="SAM" id="Phobius"/>
    </source>
</evidence>
<reference evidence="3 4" key="1">
    <citation type="submission" date="2016-10" db="EMBL/GenBank/DDBJ databases">
        <authorList>
            <person name="de Groot N.N."/>
        </authorList>
    </citation>
    <scope>NUCLEOTIDE SEQUENCE [LARGE SCALE GENOMIC DNA]</scope>
    <source>
        <strain evidence="3 4">CGMCC 1.3430</strain>
    </source>
</reference>
<organism evidence="3 4">
    <name type="scientific">Alkalimonas amylolytica</name>
    <dbReference type="NCBI Taxonomy" id="152573"/>
    <lineage>
        <taxon>Bacteria</taxon>
        <taxon>Pseudomonadati</taxon>
        <taxon>Pseudomonadota</taxon>
        <taxon>Gammaproteobacteria</taxon>
        <taxon>Alkalimonas</taxon>
    </lineage>
</organism>
<keyword evidence="4" id="KW-1185">Reference proteome</keyword>
<dbReference type="AlphaFoldDB" id="A0A1H4G1D3"/>
<evidence type="ECO:0000313" key="3">
    <source>
        <dbReference type="EMBL" id="SEB03324.1"/>
    </source>
</evidence>
<feature type="transmembrane region" description="Helical" evidence="1">
    <location>
        <begin position="81"/>
        <end position="108"/>
    </location>
</feature>
<dbReference type="InterPro" id="IPR010982">
    <property type="entry name" value="Lambda_DNA-bd_dom_sf"/>
</dbReference>
<dbReference type="Proteomes" id="UP000198773">
    <property type="component" value="Unassembled WGS sequence"/>
</dbReference>
<evidence type="ECO:0000313" key="4">
    <source>
        <dbReference type="Proteomes" id="UP000198773"/>
    </source>
</evidence>
<dbReference type="SMART" id="SM00530">
    <property type="entry name" value="HTH_XRE"/>
    <property type="match status" value="1"/>
</dbReference>
<protein>
    <submittedName>
        <fullName evidence="3">Helix-turn-helix</fullName>
    </submittedName>
</protein>
<accession>A0A1H4G1D3</accession>
<dbReference type="SUPFAM" id="SSF47413">
    <property type="entry name" value="lambda repressor-like DNA-binding domains"/>
    <property type="match status" value="1"/>
</dbReference>
<proteinExistence type="predicted"/>
<keyword evidence="1" id="KW-1133">Transmembrane helix</keyword>
<dbReference type="RefSeq" id="WP_091345413.1">
    <property type="nucleotide sequence ID" value="NZ_FNRM01000016.1"/>
</dbReference>
<keyword evidence="1" id="KW-0812">Transmembrane</keyword>
<name>A0A1H4G1D3_ALKAM</name>
<dbReference type="STRING" id="152573.SAMN04488051_1161"/>
<dbReference type="GO" id="GO:0003677">
    <property type="term" value="F:DNA binding"/>
    <property type="evidence" value="ECO:0007669"/>
    <property type="project" value="InterPro"/>
</dbReference>
<dbReference type="InterPro" id="IPR001387">
    <property type="entry name" value="Cro/C1-type_HTH"/>
</dbReference>
<sequence length="192" mass="21454">MEMKINSEIVIKKRKDKAWSQQHLADVCDVSLRTIQRAENDGNASYETQKALCSAFEIDVKDIVLKEKREGGKNRPAKKSFFILSFIFALFGSALVATVSTASTGVIVQAESVTLSRDQNTVTYSGDVIVLIPEEELFEMSVLKNDLVTGEPNQFNLRIVNNNMELLVADPKITKVDKKIKITTSKLQTTRL</sequence>
<feature type="domain" description="HTH cro/C1-type" evidence="2">
    <location>
        <begin position="10"/>
        <end position="63"/>
    </location>
</feature>
<dbReference type="Gene3D" id="1.10.260.40">
    <property type="entry name" value="lambda repressor-like DNA-binding domains"/>
    <property type="match status" value="1"/>
</dbReference>
<keyword evidence="1" id="KW-0472">Membrane</keyword>